<feature type="domain" description="PAC" evidence="10">
    <location>
        <begin position="498"/>
        <end position="549"/>
    </location>
</feature>
<sequence length="831" mass="92792">MIGAIPADSPPLPAFLLQVAAGGGVLAALWASTLYSYVFFHCLVELITIAIAFTLLSICWHTSRFLTGGYLKLVGVGYGLTAVMDLLHTLSYKGMGVFPGYDANLPTQLWVAARFLQAILLCLAPLFAKRDLEIRLVLVIGLGAISGATLLIFSGWFPDCFIEGKGLTPFKIAAEYAICALLLLALCLFYRIRSIFNSAVFALILTSIICTVGSELAFTAYLSVVGQANLVGHLLKLVAFYLIYRAIVVTGLQTPLALFFRDLQQAERSVRREQEFSRCLLESIADGVVACDAEGMLTLFNRTAREWHGLDPMHLPPEQWSRHYDLFRADGVTPMTTEEIPLARAFNGEVVCDAGMTIRAQGQPSRHVVANGNTIIGAAGEKLGAVVVMRDVTELHRLEQELRTANEELEKRVEERTAELRKVAQDLKEAQRIARLGSWRLDLVTGRLSWSDEIYRIFEIAPEGFGASYEAFLQAVHPEDRDEVNAAYLDSLKNRTPYAIDHRLLLPGGRVKHVHEQGETFYENGTAMRSVGTVQDVTVQKMAEDRLRKLSEELEQRVQERTRDLEEKRVELLANQTALVNLVEDLNLKTEELREANSRLQELDQLKSMFIASMSHELRTPLNSIIGFSSILHDEWLGPLSQEQKENLAIILRSGKHLLTLINDVIDVSKIEAGKLEVRREEFDLRELLREALQYVEKDAREKGLDLRLELGELTLETDRRRLLQCVINLLSNAVKFTEQGAIDINAARADTRVEITVSDSGVGIDEADLPRLFKPFVRLRPQLATIPPGTGLGLYLTWKLVAEVLQGEITCRSSLGRGSTFTLRIPERIS</sequence>
<dbReference type="InterPro" id="IPR003594">
    <property type="entry name" value="HATPase_dom"/>
</dbReference>
<feature type="transmembrane region" description="Helical" evidence="8">
    <location>
        <begin position="37"/>
        <end position="58"/>
    </location>
</feature>
<dbReference type="Gene3D" id="3.30.565.10">
    <property type="entry name" value="Histidine kinase-like ATPase, C-terminal domain"/>
    <property type="match status" value="1"/>
</dbReference>
<keyword evidence="5" id="KW-0418">Kinase</keyword>
<evidence type="ECO:0000256" key="7">
    <source>
        <dbReference type="SAM" id="Coils"/>
    </source>
</evidence>
<dbReference type="PRINTS" id="PR00344">
    <property type="entry name" value="BCTRLSENSOR"/>
</dbReference>
<dbReference type="PROSITE" id="PS50113">
    <property type="entry name" value="PAC"/>
    <property type="match status" value="1"/>
</dbReference>
<keyword evidence="8" id="KW-0472">Membrane</keyword>
<evidence type="ECO:0000256" key="6">
    <source>
        <dbReference type="ARBA" id="ARBA00023012"/>
    </source>
</evidence>
<name>A0ABS0YI89_9BACT</name>
<dbReference type="CDD" id="cd00130">
    <property type="entry name" value="PAS"/>
    <property type="match status" value="1"/>
</dbReference>
<dbReference type="InterPro" id="IPR000014">
    <property type="entry name" value="PAS"/>
</dbReference>
<evidence type="ECO:0000256" key="5">
    <source>
        <dbReference type="ARBA" id="ARBA00022777"/>
    </source>
</evidence>
<dbReference type="Pfam" id="PF02518">
    <property type="entry name" value="HATPase_c"/>
    <property type="match status" value="1"/>
</dbReference>
<dbReference type="Pfam" id="PF17159">
    <property type="entry name" value="MASE3"/>
    <property type="match status" value="1"/>
</dbReference>
<dbReference type="InterPro" id="IPR003661">
    <property type="entry name" value="HisK_dim/P_dom"/>
</dbReference>
<dbReference type="Pfam" id="PF08447">
    <property type="entry name" value="PAS_3"/>
    <property type="match status" value="1"/>
</dbReference>
<gene>
    <name evidence="11" type="ORF">JFN91_17680</name>
</gene>
<dbReference type="NCBIfam" id="TIGR00229">
    <property type="entry name" value="sensory_box"/>
    <property type="match status" value="1"/>
</dbReference>
<dbReference type="SUPFAM" id="SSF47384">
    <property type="entry name" value="Homodimeric domain of signal transducing histidine kinase"/>
    <property type="match status" value="1"/>
</dbReference>
<dbReference type="Proteomes" id="UP000614714">
    <property type="component" value="Unassembled WGS sequence"/>
</dbReference>
<dbReference type="Gene3D" id="2.10.70.100">
    <property type="match status" value="1"/>
</dbReference>
<feature type="transmembrane region" description="Helical" evidence="8">
    <location>
        <begin position="134"/>
        <end position="153"/>
    </location>
</feature>
<evidence type="ECO:0000313" key="11">
    <source>
        <dbReference type="EMBL" id="MBJ6752049.1"/>
    </source>
</evidence>
<dbReference type="InterPro" id="IPR004358">
    <property type="entry name" value="Sig_transdc_His_kin-like_C"/>
</dbReference>
<evidence type="ECO:0000256" key="8">
    <source>
        <dbReference type="SAM" id="Phobius"/>
    </source>
</evidence>
<keyword evidence="8" id="KW-1133">Transmembrane helix</keyword>
<dbReference type="RefSeq" id="WP_199390486.1">
    <property type="nucleotide sequence ID" value="NZ_JAEMHL010000011.1"/>
</dbReference>
<keyword evidence="6" id="KW-0902">Two-component regulatory system</keyword>
<dbReference type="CDD" id="cd00082">
    <property type="entry name" value="HisKA"/>
    <property type="match status" value="1"/>
</dbReference>
<proteinExistence type="predicted"/>
<dbReference type="SMART" id="SM00387">
    <property type="entry name" value="HATPase_c"/>
    <property type="match status" value="1"/>
</dbReference>
<evidence type="ECO:0000256" key="1">
    <source>
        <dbReference type="ARBA" id="ARBA00000085"/>
    </source>
</evidence>
<dbReference type="SUPFAM" id="SSF55874">
    <property type="entry name" value="ATPase domain of HSP90 chaperone/DNA topoisomerase II/histidine kinase"/>
    <property type="match status" value="1"/>
</dbReference>
<keyword evidence="8" id="KW-0812">Transmembrane</keyword>
<keyword evidence="12" id="KW-1185">Reference proteome</keyword>
<evidence type="ECO:0000313" key="12">
    <source>
        <dbReference type="Proteomes" id="UP000614714"/>
    </source>
</evidence>
<dbReference type="Gene3D" id="1.10.287.130">
    <property type="match status" value="1"/>
</dbReference>
<dbReference type="PROSITE" id="PS50109">
    <property type="entry name" value="HIS_KIN"/>
    <property type="match status" value="1"/>
</dbReference>
<keyword evidence="7" id="KW-0175">Coiled coil</keyword>
<keyword evidence="3" id="KW-0597">Phosphoprotein</keyword>
<keyword evidence="4" id="KW-0808">Transferase</keyword>
<dbReference type="InterPro" id="IPR013656">
    <property type="entry name" value="PAS_4"/>
</dbReference>
<accession>A0ABS0YI89</accession>
<feature type="coiled-coil region" evidence="7">
    <location>
        <begin position="540"/>
        <end position="606"/>
    </location>
</feature>
<dbReference type="InterPro" id="IPR036097">
    <property type="entry name" value="HisK_dim/P_sf"/>
</dbReference>
<evidence type="ECO:0000256" key="2">
    <source>
        <dbReference type="ARBA" id="ARBA00012438"/>
    </source>
</evidence>
<feature type="coiled-coil region" evidence="7">
    <location>
        <begin position="388"/>
        <end position="433"/>
    </location>
</feature>
<comment type="caution">
    <text evidence="11">The sequence shown here is derived from an EMBL/GenBank/DDBJ whole genome shotgun (WGS) entry which is preliminary data.</text>
</comment>
<dbReference type="EC" id="2.7.13.3" evidence="2"/>
<dbReference type="InterPro" id="IPR050736">
    <property type="entry name" value="Sensor_HK_Regulatory"/>
</dbReference>
<dbReference type="InterPro" id="IPR033425">
    <property type="entry name" value="MASE3"/>
</dbReference>
<organism evidence="11 12">
    <name type="scientific">Geomonas anaerohicana</name>
    <dbReference type="NCBI Taxonomy" id="2798583"/>
    <lineage>
        <taxon>Bacteria</taxon>
        <taxon>Pseudomonadati</taxon>
        <taxon>Thermodesulfobacteriota</taxon>
        <taxon>Desulfuromonadia</taxon>
        <taxon>Geobacterales</taxon>
        <taxon>Geobacteraceae</taxon>
        <taxon>Geomonas</taxon>
    </lineage>
</organism>
<dbReference type="SUPFAM" id="SSF55785">
    <property type="entry name" value="PYP-like sensor domain (PAS domain)"/>
    <property type="match status" value="2"/>
</dbReference>
<dbReference type="InterPro" id="IPR005467">
    <property type="entry name" value="His_kinase_dom"/>
</dbReference>
<feature type="transmembrane region" description="Helical" evidence="8">
    <location>
        <begin position="242"/>
        <end position="260"/>
    </location>
</feature>
<dbReference type="SMART" id="SM00086">
    <property type="entry name" value="PAC"/>
    <property type="match status" value="2"/>
</dbReference>
<dbReference type="Pfam" id="PF00512">
    <property type="entry name" value="HisKA"/>
    <property type="match status" value="1"/>
</dbReference>
<dbReference type="InterPro" id="IPR000700">
    <property type="entry name" value="PAS-assoc_C"/>
</dbReference>
<dbReference type="InterPro" id="IPR013655">
    <property type="entry name" value="PAS_fold_3"/>
</dbReference>
<feature type="transmembrane region" description="Helical" evidence="8">
    <location>
        <begin position="109"/>
        <end position="127"/>
    </location>
</feature>
<feature type="transmembrane region" description="Helical" evidence="8">
    <location>
        <begin position="70"/>
        <end position="89"/>
    </location>
</feature>
<reference evidence="11 12" key="1">
    <citation type="submission" date="2020-12" db="EMBL/GenBank/DDBJ databases">
        <title>Geomonas sp. Red421, isolated from paddy soil.</title>
        <authorList>
            <person name="Xu Z."/>
            <person name="Zhang Z."/>
            <person name="Masuda Y."/>
            <person name="Itoh H."/>
            <person name="Senoo K."/>
        </authorList>
    </citation>
    <scope>NUCLEOTIDE SEQUENCE [LARGE SCALE GENOMIC DNA]</scope>
    <source>
        <strain evidence="11 12">Red421</strain>
    </source>
</reference>
<dbReference type="Gene3D" id="3.30.450.20">
    <property type="entry name" value="PAS domain"/>
    <property type="match status" value="2"/>
</dbReference>
<evidence type="ECO:0000259" key="10">
    <source>
        <dbReference type="PROSITE" id="PS50113"/>
    </source>
</evidence>
<dbReference type="InterPro" id="IPR001610">
    <property type="entry name" value="PAC"/>
</dbReference>
<feature type="domain" description="Histidine kinase" evidence="9">
    <location>
        <begin position="613"/>
        <end position="830"/>
    </location>
</feature>
<dbReference type="PANTHER" id="PTHR43711:SF26">
    <property type="entry name" value="SENSOR HISTIDINE KINASE RCSC"/>
    <property type="match status" value="1"/>
</dbReference>
<protein>
    <recommendedName>
        <fullName evidence="2">histidine kinase</fullName>
        <ecNumber evidence="2">2.7.13.3</ecNumber>
    </recommendedName>
</protein>
<dbReference type="PANTHER" id="PTHR43711">
    <property type="entry name" value="TWO-COMPONENT HISTIDINE KINASE"/>
    <property type="match status" value="1"/>
</dbReference>
<dbReference type="EMBL" id="JAEMHL010000011">
    <property type="protein sequence ID" value="MBJ6752049.1"/>
    <property type="molecule type" value="Genomic_DNA"/>
</dbReference>
<evidence type="ECO:0000256" key="3">
    <source>
        <dbReference type="ARBA" id="ARBA00022553"/>
    </source>
</evidence>
<evidence type="ECO:0000259" key="9">
    <source>
        <dbReference type="PROSITE" id="PS50109"/>
    </source>
</evidence>
<dbReference type="InterPro" id="IPR036890">
    <property type="entry name" value="HATPase_C_sf"/>
</dbReference>
<evidence type="ECO:0000256" key="4">
    <source>
        <dbReference type="ARBA" id="ARBA00022679"/>
    </source>
</evidence>
<feature type="transmembrane region" description="Helical" evidence="8">
    <location>
        <begin position="199"/>
        <end position="222"/>
    </location>
</feature>
<feature type="transmembrane region" description="Helical" evidence="8">
    <location>
        <begin position="173"/>
        <end position="192"/>
    </location>
</feature>
<comment type="catalytic activity">
    <reaction evidence="1">
        <text>ATP + protein L-histidine = ADP + protein N-phospho-L-histidine.</text>
        <dbReference type="EC" id="2.7.13.3"/>
    </reaction>
</comment>
<dbReference type="InterPro" id="IPR035965">
    <property type="entry name" value="PAS-like_dom_sf"/>
</dbReference>
<dbReference type="Pfam" id="PF08448">
    <property type="entry name" value="PAS_4"/>
    <property type="match status" value="1"/>
</dbReference>
<feature type="transmembrane region" description="Helical" evidence="8">
    <location>
        <begin position="12"/>
        <end position="31"/>
    </location>
</feature>
<dbReference type="SMART" id="SM00388">
    <property type="entry name" value="HisKA"/>
    <property type="match status" value="1"/>
</dbReference>